<dbReference type="PROSITE" id="PS51170">
    <property type="entry name" value="CW"/>
    <property type="match status" value="4"/>
</dbReference>
<evidence type="ECO:0000256" key="1">
    <source>
        <dbReference type="ARBA" id="ARBA00022737"/>
    </source>
</evidence>
<protein>
    <submittedName>
        <fullName evidence="5">N-acetylmuramoyl-L-alanine amidase family protein</fullName>
    </submittedName>
</protein>
<feature type="chain" id="PRO_5047307208" evidence="4">
    <location>
        <begin position="32"/>
        <end position="331"/>
    </location>
</feature>
<feature type="repeat" description="Cell wall-binding" evidence="2">
    <location>
        <begin position="110"/>
        <end position="129"/>
    </location>
</feature>
<dbReference type="Pfam" id="PF01473">
    <property type="entry name" value="Choline_bind_1"/>
    <property type="match status" value="2"/>
</dbReference>
<comment type="caution">
    <text evidence="5">The sequence shown here is derived from an EMBL/GenBank/DDBJ whole genome shotgun (WGS) entry which is preliminary data.</text>
</comment>
<sequence>MKNLKLKNLVFAAAIALIATATIIMPTKASAAWRQADNGSWSYSDGDATVSGWKSIDGKWYFFDSSSVMKTGWVNDGGKWYYLASSGEMKTGWISDGGKWYYTTPSGDMQTGWLLNNGTWYYLNQSGDMKTGLLELNGKTYYLSDSGAMKTGTITINGVSYTFGQNGEKVTASTANQNTTTGTTNTATSTSSGGSGGSGGSSSGNSGSKDDTDSSYEDLYRTWTVGDVVYKGTKLDDETIALCEGKSITIDSNSITFNDYNTTVPVPSIKKEPMTSSDFYKKYKIKVSGDKVTSYSATIKVELLKRSASVTVYIADGQAYALLGGALFELN</sequence>
<evidence type="ECO:0000256" key="3">
    <source>
        <dbReference type="SAM" id="MobiDB-lite"/>
    </source>
</evidence>
<dbReference type="InterPro" id="IPR018337">
    <property type="entry name" value="Cell_wall/Cho-bd_repeat"/>
</dbReference>
<dbReference type="EMBL" id="JBJIAB010000001">
    <property type="protein sequence ID" value="MFL0163590.1"/>
    <property type="molecule type" value="Genomic_DNA"/>
</dbReference>
<feature type="region of interest" description="Disordered" evidence="3">
    <location>
        <begin position="174"/>
        <end position="213"/>
    </location>
</feature>
<dbReference type="Gene3D" id="2.10.270.20">
    <property type="match status" value="1"/>
</dbReference>
<evidence type="ECO:0000313" key="6">
    <source>
        <dbReference type="Proteomes" id="UP001623600"/>
    </source>
</evidence>
<keyword evidence="1" id="KW-0677">Repeat</keyword>
<feature type="repeat" description="Cell wall-binding" evidence="2">
    <location>
        <begin position="50"/>
        <end position="69"/>
    </location>
</feature>
<feature type="repeat" description="Cell wall-binding" evidence="2">
    <location>
        <begin position="70"/>
        <end position="89"/>
    </location>
</feature>
<feature type="signal peptide" evidence="4">
    <location>
        <begin position="1"/>
        <end position="31"/>
    </location>
</feature>
<dbReference type="Proteomes" id="UP001623600">
    <property type="component" value="Unassembled WGS sequence"/>
</dbReference>
<keyword evidence="6" id="KW-1185">Reference proteome</keyword>
<dbReference type="RefSeq" id="WP_406760209.1">
    <property type="nucleotide sequence ID" value="NZ_JBJIAB010000001.1"/>
</dbReference>
<keyword evidence="4" id="KW-0732">Signal</keyword>
<name>A0ABW8S079_9CLOT</name>
<dbReference type="SUPFAM" id="SSF69360">
    <property type="entry name" value="Cell wall binding repeat"/>
    <property type="match status" value="1"/>
</dbReference>
<organism evidence="5 6">
    <name type="scientific">Candidatus Clostridium helianthi</name>
    <dbReference type="NCBI Taxonomy" id="3381660"/>
    <lineage>
        <taxon>Bacteria</taxon>
        <taxon>Bacillati</taxon>
        <taxon>Bacillota</taxon>
        <taxon>Clostridia</taxon>
        <taxon>Eubacteriales</taxon>
        <taxon>Clostridiaceae</taxon>
        <taxon>Clostridium</taxon>
    </lineage>
</organism>
<feature type="compositionally biased region" description="Low complexity" evidence="3">
    <location>
        <begin position="174"/>
        <end position="192"/>
    </location>
</feature>
<evidence type="ECO:0000313" key="5">
    <source>
        <dbReference type="EMBL" id="MFL0163590.1"/>
    </source>
</evidence>
<evidence type="ECO:0000256" key="4">
    <source>
        <dbReference type="SAM" id="SignalP"/>
    </source>
</evidence>
<accession>A0ABW8S079</accession>
<dbReference type="Gene3D" id="2.10.270.10">
    <property type="entry name" value="Cholin Binding"/>
    <property type="match status" value="1"/>
</dbReference>
<dbReference type="Pfam" id="PF19127">
    <property type="entry name" value="Choline_bind_3"/>
    <property type="match status" value="1"/>
</dbReference>
<proteinExistence type="predicted"/>
<reference evidence="5 6" key="1">
    <citation type="submission" date="2024-11" db="EMBL/GenBank/DDBJ databases">
        <authorList>
            <person name="Heng Y.C."/>
            <person name="Lim A.C.H."/>
            <person name="Lee J.K.Y."/>
            <person name="Kittelmann S."/>
        </authorList>
    </citation>
    <scope>NUCLEOTIDE SEQUENCE [LARGE SCALE GENOMIC DNA]</scope>
    <source>
        <strain evidence="5 6">WILCCON 0112</strain>
    </source>
</reference>
<gene>
    <name evidence="5" type="ORF">ACJDTP_00755</name>
</gene>
<feature type="compositionally biased region" description="Gly residues" evidence="3">
    <location>
        <begin position="193"/>
        <end position="202"/>
    </location>
</feature>
<feature type="repeat" description="Cell wall-binding" evidence="2">
    <location>
        <begin position="90"/>
        <end position="109"/>
    </location>
</feature>
<evidence type="ECO:0000256" key="2">
    <source>
        <dbReference type="PROSITE-ProRule" id="PRU00591"/>
    </source>
</evidence>